<protein>
    <recommendedName>
        <fullName evidence="9">TRAP transporter small permease protein</fullName>
    </recommendedName>
</protein>
<dbReference type="RefSeq" id="WP_096361739.1">
    <property type="nucleotide sequence ID" value="NZ_AP014879.1"/>
</dbReference>
<dbReference type="InParanoid" id="A0A1B4XJS0"/>
<name>A0A1B4XJS0_9GAMM</name>
<keyword evidence="5 9" id="KW-0812">Transmembrane</keyword>
<dbReference type="EMBL" id="AP014879">
    <property type="protein sequence ID" value="BAV35054.1"/>
    <property type="molecule type" value="Genomic_DNA"/>
</dbReference>
<keyword evidence="2 9" id="KW-0813">Transport</keyword>
<organism evidence="11 12">
    <name type="scientific">Sulfuricaulis limicola</name>
    <dbReference type="NCBI Taxonomy" id="1620215"/>
    <lineage>
        <taxon>Bacteria</taxon>
        <taxon>Pseudomonadati</taxon>
        <taxon>Pseudomonadota</taxon>
        <taxon>Gammaproteobacteria</taxon>
        <taxon>Acidiferrobacterales</taxon>
        <taxon>Acidiferrobacteraceae</taxon>
        <taxon>Sulfuricaulis</taxon>
    </lineage>
</organism>
<evidence type="ECO:0000256" key="5">
    <source>
        <dbReference type="ARBA" id="ARBA00022692"/>
    </source>
</evidence>
<feature type="transmembrane region" description="Helical" evidence="9">
    <location>
        <begin position="91"/>
        <end position="114"/>
    </location>
</feature>
<evidence type="ECO:0000256" key="1">
    <source>
        <dbReference type="ARBA" id="ARBA00004429"/>
    </source>
</evidence>
<comment type="subcellular location">
    <subcellularLocation>
        <location evidence="1 9">Cell inner membrane</location>
        <topology evidence="1 9">Multi-pass membrane protein</topology>
    </subcellularLocation>
</comment>
<evidence type="ECO:0000313" key="12">
    <source>
        <dbReference type="Proteomes" id="UP000243180"/>
    </source>
</evidence>
<feature type="transmembrane region" description="Helical" evidence="9">
    <location>
        <begin position="53"/>
        <end position="70"/>
    </location>
</feature>
<keyword evidence="6 9" id="KW-1133">Transmembrane helix</keyword>
<evidence type="ECO:0000256" key="9">
    <source>
        <dbReference type="RuleBase" id="RU369079"/>
    </source>
</evidence>
<evidence type="ECO:0000256" key="3">
    <source>
        <dbReference type="ARBA" id="ARBA00022475"/>
    </source>
</evidence>
<dbReference type="InterPro" id="IPR007387">
    <property type="entry name" value="TRAP_DctQ"/>
</dbReference>
<keyword evidence="12" id="KW-1185">Reference proteome</keyword>
<dbReference type="GO" id="GO:0022857">
    <property type="term" value="F:transmembrane transporter activity"/>
    <property type="evidence" value="ECO:0007669"/>
    <property type="project" value="UniProtKB-UniRule"/>
</dbReference>
<dbReference type="GO" id="GO:0005886">
    <property type="term" value="C:plasma membrane"/>
    <property type="evidence" value="ECO:0007669"/>
    <property type="project" value="UniProtKB-SubCell"/>
</dbReference>
<evidence type="ECO:0000256" key="7">
    <source>
        <dbReference type="ARBA" id="ARBA00023136"/>
    </source>
</evidence>
<evidence type="ECO:0000313" key="11">
    <source>
        <dbReference type="EMBL" id="BAV35054.1"/>
    </source>
</evidence>
<dbReference type="InterPro" id="IPR055348">
    <property type="entry name" value="DctQ"/>
</dbReference>
<evidence type="ECO:0000256" key="2">
    <source>
        <dbReference type="ARBA" id="ARBA00022448"/>
    </source>
</evidence>
<accession>A0A1B4XJS0</accession>
<keyword evidence="3" id="KW-1003">Cell membrane</keyword>
<dbReference type="PANTHER" id="PTHR35011:SF4">
    <property type="entry name" value="SLL1102 PROTEIN"/>
    <property type="match status" value="1"/>
</dbReference>
<keyword evidence="4 9" id="KW-0997">Cell inner membrane</keyword>
<dbReference type="KEGG" id="slim:SCL_2777"/>
<feature type="transmembrane region" description="Helical" evidence="9">
    <location>
        <begin position="21"/>
        <end position="41"/>
    </location>
</feature>
<evidence type="ECO:0000259" key="10">
    <source>
        <dbReference type="Pfam" id="PF04290"/>
    </source>
</evidence>
<evidence type="ECO:0000256" key="8">
    <source>
        <dbReference type="ARBA" id="ARBA00038436"/>
    </source>
</evidence>
<comment type="subunit">
    <text evidence="9">The complex comprises the extracytoplasmic solute receptor protein and the two transmembrane proteins.</text>
</comment>
<sequence>MKFWINIAQAIDATNETVGRAVLWLVGAATLISALNALARYGLGRSSNAWLEIQWYLFGAIILLAAGYTLKHNGHVRIDIIYGRFSARVQAWIDLLGTLFFLLPLCGLIVWLAWPGFVDSFVSGETSPDAGGLIRWPVRLLIPLGFALLGLQGVAEIIKRIAFLRGEGKLTHEQPREDV</sequence>
<evidence type="ECO:0000256" key="6">
    <source>
        <dbReference type="ARBA" id="ARBA00022989"/>
    </source>
</evidence>
<evidence type="ECO:0000256" key="4">
    <source>
        <dbReference type="ARBA" id="ARBA00022519"/>
    </source>
</evidence>
<reference evidence="11 12" key="1">
    <citation type="submission" date="2015-05" db="EMBL/GenBank/DDBJ databases">
        <title>Complete genome sequence of a sulfur-oxidizing gammaproteobacterium strain HA5.</title>
        <authorList>
            <person name="Miura A."/>
            <person name="Kojima H."/>
            <person name="Fukui M."/>
        </authorList>
    </citation>
    <scope>NUCLEOTIDE SEQUENCE [LARGE SCALE GENOMIC DNA]</scope>
    <source>
        <strain evidence="11 12">HA5</strain>
    </source>
</reference>
<proteinExistence type="inferred from homology"/>
<feature type="transmembrane region" description="Helical" evidence="9">
    <location>
        <begin position="134"/>
        <end position="155"/>
    </location>
</feature>
<dbReference type="Proteomes" id="UP000243180">
    <property type="component" value="Chromosome"/>
</dbReference>
<dbReference type="PANTHER" id="PTHR35011">
    <property type="entry name" value="2,3-DIKETO-L-GULONATE TRAP TRANSPORTER SMALL PERMEASE PROTEIN YIAM"/>
    <property type="match status" value="1"/>
</dbReference>
<feature type="domain" description="Tripartite ATP-independent periplasmic transporters DctQ component" evidence="10">
    <location>
        <begin position="30"/>
        <end position="161"/>
    </location>
</feature>
<dbReference type="Pfam" id="PF04290">
    <property type="entry name" value="DctQ"/>
    <property type="match status" value="1"/>
</dbReference>
<dbReference type="AlphaFoldDB" id="A0A1B4XJS0"/>
<gene>
    <name evidence="11" type="ORF">SCL_2777</name>
</gene>
<comment type="function">
    <text evidence="9">Part of the tripartite ATP-independent periplasmic (TRAP) transport system.</text>
</comment>
<comment type="similarity">
    <text evidence="8 9">Belongs to the TRAP transporter small permease family.</text>
</comment>
<dbReference type="OrthoDB" id="9795655at2"/>
<keyword evidence="7 9" id="KW-0472">Membrane</keyword>